<dbReference type="EMBL" id="JBHTMP010000058">
    <property type="protein sequence ID" value="MFD1324779.1"/>
    <property type="molecule type" value="Genomic_DNA"/>
</dbReference>
<reference evidence="4" key="1">
    <citation type="journal article" date="2019" name="Int. J. Syst. Evol. Microbiol.">
        <title>The Global Catalogue of Microorganisms (GCM) 10K type strain sequencing project: providing services to taxonomists for standard genome sequencing and annotation.</title>
        <authorList>
            <consortium name="The Broad Institute Genomics Platform"/>
            <consortium name="The Broad Institute Genome Sequencing Center for Infectious Disease"/>
            <person name="Wu L."/>
            <person name="Ma J."/>
        </authorList>
    </citation>
    <scope>NUCLEOTIDE SEQUENCE [LARGE SCALE GENOMIC DNA]</scope>
    <source>
        <strain evidence="4">JCM 31037</strain>
    </source>
</reference>
<feature type="compositionally biased region" description="Polar residues" evidence="1">
    <location>
        <begin position="49"/>
        <end position="66"/>
    </location>
</feature>
<organism evidence="3 4">
    <name type="scientific">Micromonospora sonneratiae</name>
    <dbReference type="NCBI Taxonomy" id="1184706"/>
    <lineage>
        <taxon>Bacteria</taxon>
        <taxon>Bacillati</taxon>
        <taxon>Actinomycetota</taxon>
        <taxon>Actinomycetes</taxon>
        <taxon>Micromonosporales</taxon>
        <taxon>Micromonosporaceae</taxon>
        <taxon>Micromonospora</taxon>
    </lineage>
</organism>
<protein>
    <submittedName>
        <fullName evidence="3">DUF3152 domain-containing protein</fullName>
    </submittedName>
</protein>
<evidence type="ECO:0000256" key="1">
    <source>
        <dbReference type="SAM" id="MobiDB-lite"/>
    </source>
</evidence>
<name>A0ABW3YNK2_9ACTN</name>
<gene>
    <name evidence="3" type="ORF">ACFQ4H_27210</name>
</gene>
<accession>A0ABW3YNK2</accession>
<feature type="domain" description="DUF3152" evidence="2">
    <location>
        <begin position="79"/>
        <end position="246"/>
    </location>
</feature>
<keyword evidence="4" id="KW-1185">Reference proteome</keyword>
<dbReference type="InterPro" id="IPR022603">
    <property type="entry name" value="DUF3152"/>
</dbReference>
<evidence type="ECO:0000313" key="3">
    <source>
        <dbReference type="EMBL" id="MFD1324779.1"/>
    </source>
</evidence>
<sequence>MSVKRLLIMGLLGVLLLGVGVTTVGLVDLFRDPSGSAAARPDPFVSDAPSVSGSDTPTGVRRTTSPAPEPMPTTARPEVSYPQAGGGKWTIATGRTTISGRAGRLMRFQVAVEKEISGVDAVQFAAQVFATLGDPRGWTAGGGFRFQRVGPGEPRDFTVYLATPATRDALCADGYDRYTSCRKGDRVVLNVARWAVGVPHYGADLDVYRAYMVNHEVGHRLWQGHELCPGKGRLAPVMQQQTLGLHGCVANAWPYVDGSRYAGRSGAYDDPVPRV</sequence>
<dbReference type="Pfam" id="PF11350">
    <property type="entry name" value="DUF3152"/>
    <property type="match status" value="1"/>
</dbReference>
<dbReference type="SUPFAM" id="SSF55486">
    <property type="entry name" value="Metalloproteases ('zincins'), catalytic domain"/>
    <property type="match status" value="1"/>
</dbReference>
<dbReference type="Proteomes" id="UP001597260">
    <property type="component" value="Unassembled WGS sequence"/>
</dbReference>
<evidence type="ECO:0000313" key="4">
    <source>
        <dbReference type="Proteomes" id="UP001597260"/>
    </source>
</evidence>
<proteinExistence type="predicted"/>
<feature type="region of interest" description="Disordered" evidence="1">
    <location>
        <begin position="38"/>
        <end position="86"/>
    </location>
</feature>
<comment type="caution">
    <text evidence="3">The sequence shown here is derived from an EMBL/GenBank/DDBJ whole genome shotgun (WGS) entry which is preliminary data.</text>
</comment>
<evidence type="ECO:0000259" key="2">
    <source>
        <dbReference type="Pfam" id="PF11350"/>
    </source>
</evidence>